<feature type="non-terminal residue" evidence="1">
    <location>
        <position position="1"/>
    </location>
</feature>
<gene>
    <name evidence="1" type="ORF">M9458_046141</name>
</gene>
<name>A0ABD0N8Y1_CIRMR</name>
<organism evidence="1 2">
    <name type="scientific">Cirrhinus mrigala</name>
    <name type="common">Mrigala</name>
    <dbReference type="NCBI Taxonomy" id="683832"/>
    <lineage>
        <taxon>Eukaryota</taxon>
        <taxon>Metazoa</taxon>
        <taxon>Chordata</taxon>
        <taxon>Craniata</taxon>
        <taxon>Vertebrata</taxon>
        <taxon>Euteleostomi</taxon>
        <taxon>Actinopterygii</taxon>
        <taxon>Neopterygii</taxon>
        <taxon>Teleostei</taxon>
        <taxon>Ostariophysi</taxon>
        <taxon>Cypriniformes</taxon>
        <taxon>Cyprinidae</taxon>
        <taxon>Labeoninae</taxon>
        <taxon>Labeonini</taxon>
        <taxon>Cirrhinus</taxon>
    </lineage>
</organism>
<comment type="caution">
    <text evidence="1">The sequence shown here is derived from an EMBL/GenBank/DDBJ whole genome shotgun (WGS) entry which is preliminary data.</text>
</comment>
<evidence type="ECO:0000313" key="1">
    <source>
        <dbReference type="EMBL" id="KAL0158065.1"/>
    </source>
</evidence>
<keyword evidence="2" id="KW-1185">Reference proteome</keyword>
<proteinExistence type="predicted"/>
<dbReference type="EMBL" id="JAMKFB020000023">
    <property type="protein sequence ID" value="KAL0158065.1"/>
    <property type="molecule type" value="Genomic_DNA"/>
</dbReference>
<protein>
    <submittedName>
        <fullName evidence="1">Uncharacterized protein</fullName>
    </submittedName>
</protein>
<accession>A0ABD0N8Y1</accession>
<reference evidence="1 2" key="1">
    <citation type="submission" date="2024-05" db="EMBL/GenBank/DDBJ databases">
        <title>Genome sequencing and assembly of Indian major carp, Cirrhinus mrigala (Hamilton, 1822).</title>
        <authorList>
            <person name="Mohindra V."/>
            <person name="Chowdhury L.M."/>
            <person name="Lal K."/>
            <person name="Jena J.K."/>
        </authorList>
    </citation>
    <scope>NUCLEOTIDE SEQUENCE [LARGE SCALE GENOMIC DNA]</scope>
    <source>
        <strain evidence="1">CM1030</strain>
        <tissue evidence="1">Blood</tissue>
    </source>
</reference>
<dbReference type="Proteomes" id="UP001529510">
    <property type="component" value="Unassembled WGS sequence"/>
</dbReference>
<sequence length="51" mass="6083">ALAPGLTTTRWLKENSKLPAAKWWRYDYNWILTCKCLQARTWIKHMKFGAD</sequence>
<evidence type="ECO:0000313" key="2">
    <source>
        <dbReference type="Proteomes" id="UP001529510"/>
    </source>
</evidence>
<dbReference type="AlphaFoldDB" id="A0ABD0N8Y1"/>